<evidence type="ECO:0000256" key="5">
    <source>
        <dbReference type="ARBA" id="ARBA00022692"/>
    </source>
</evidence>
<organism evidence="15 16">
    <name type="scientific">Salinivibrio costicola</name>
    <name type="common">Vibrio costicola</name>
    <dbReference type="NCBI Taxonomy" id="51367"/>
    <lineage>
        <taxon>Bacteria</taxon>
        <taxon>Pseudomonadati</taxon>
        <taxon>Pseudomonadota</taxon>
        <taxon>Gammaproteobacteria</taxon>
        <taxon>Vibrionales</taxon>
        <taxon>Vibrionaceae</taxon>
        <taxon>Salinivibrio</taxon>
    </lineage>
</organism>
<dbReference type="EMBL" id="CP050266">
    <property type="protein sequence ID" value="QIR05225.1"/>
    <property type="molecule type" value="Genomic_DNA"/>
</dbReference>
<keyword evidence="6" id="KW-0133">Cell shape</keyword>
<evidence type="ECO:0000256" key="6">
    <source>
        <dbReference type="ARBA" id="ARBA00022960"/>
    </source>
</evidence>
<keyword evidence="8 14" id="KW-0472">Membrane</keyword>
<evidence type="ECO:0000256" key="11">
    <source>
        <dbReference type="ARBA" id="ARBA00035703"/>
    </source>
</evidence>
<evidence type="ECO:0000256" key="2">
    <source>
        <dbReference type="ARBA" id="ARBA00022475"/>
    </source>
</evidence>
<proteinExistence type="inferred from homology"/>
<dbReference type="Proteomes" id="UP000501408">
    <property type="component" value="Chromosome 1"/>
</dbReference>
<keyword evidence="3" id="KW-0997">Cell inner membrane</keyword>
<dbReference type="PANTHER" id="PTHR39579:SF1">
    <property type="entry name" value="INNER MEMBRANE PROTEIN YHCB"/>
    <property type="match status" value="1"/>
</dbReference>
<reference evidence="15 16" key="1">
    <citation type="submission" date="2020-03" db="EMBL/GenBank/DDBJ databases">
        <title>Genome mining reveals the biosynthetic pathways of PHA and ectoines of the halophilic strain Salinivibrio costicola M318 isolated from fermented shrimp paste.</title>
        <authorList>
            <person name="Doan T.V."/>
            <person name="Tran L.T."/>
            <person name="Trieu T.A."/>
            <person name="Nguyen Q.V."/>
            <person name="Quach T.N."/>
            <person name="Phi T.Q."/>
            <person name="Kumar S."/>
        </authorList>
    </citation>
    <scope>NUCLEOTIDE SEQUENCE [LARGE SCALE GENOMIC DNA]</scope>
    <source>
        <strain evidence="15 16">M318</strain>
    </source>
</reference>
<gene>
    <name evidence="15" type="ORF">HBA18_01820</name>
</gene>
<evidence type="ECO:0000313" key="15">
    <source>
        <dbReference type="EMBL" id="QIR05225.1"/>
    </source>
</evidence>
<accession>A0ABX6K4X1</accession>
<keyword evidence="7 14" id="KW-1133">Transmembrane helix</keyword>
<evidence type="ECO:0000256" key="7">
    <source>
        <dbReference type="ARBA" id="ARBA00022989"/>
    </source>
</evidence>
<keyword evidence="5 14" id="KW-0812">Transmembrane</keyword>
<keyword evidence="9" id="KW-0131">Cell cycle</keyword>
<evidence type="ECO:0000256" key="3">
    <source>
        <dbReference type="ARBA" id="ARBA00022519"/>
    </source>
</evidence>
<dbReference type="NCBIfam" id="NF008672">
    <property type="entry name" value="PRK11677.1"/>
    <property type="match status" value="1"/>
</dbReference>
<comment type="subcellular location">
    <subcellularLocation>
        <location evidence="1">Cell inner membrane</location>
        <topology evidence="1">Single-pass membrane protein</topology>
    </subcellularLocation>
</comment>
<evidence type="ECO:0000256" key="8">
    <source>
        <dbReference type="ARBA" id="ARBA00023136"/>
    </source>
</evidence>
<evidence type="ECO:0000256" key="12">
    <source>
        <dbReference type="ARBA" id="ARBA00035727"/>
    </source>
</evidence>
<evidence type="ECO:0000256" key="14">
    <source>
        <dbReference type="SAM" id="Phobius"/>
    </source>
</evidence>
<evidence type="ECO:0000256" key="13">
    <source>
        <dbReference type="SAM" id="MobiDB-lite"/>
    </source>
</evidence>
<sequence length="135" mass="15509">MAWINSLIFLIIGVAVGFLIARITTRDLKQQKDLKRELEKSRYELEQYRQELVDHFAQSADLLDTISKDYSKLYQHMAKTSSDLMPNLPEQDNPFAKRLGKITEIKETTDSDQPPRDYSDTGSGLLKGEEKSRVS</sequence>
<evidence type="ECO:0000256" key="4">
    <source>
        <dbReference type="ARBA" id="ARBA00022618"/>
    </source>
</evidence>
<keyword evidence="4" id="KW-0132">Cell division</keyword>
<feature type="compositionally biased region" description="Basic and acidic residues" evidence="13">
    <location>
        <begin position="101"/>
        <end position="119"/>
    </location>
</feature>
<comment type="similarity">
    <text evidence="10">Belongs to the ZapG family.</text>
</comment>
<dbReference type="PANTHER" id="PTHR39579">
    <property type="entry name" value="INNER MEMBRANE PROTEIN YHCB"/>
    <property type="match status" value="1"/>
</dbReference>
<name>A0ABX6K4X1_SALCS</name>
<dbReference type="PIRSF" id="PIRSF006318">
    <property type="entry name" value="YhcB"/>
    <property type="match status" value="1"/>
</dbReference>
<keyword evidence="16" id="KW-1185">Reference proteome</keyword>
<dbReference type="Pfam" id="PF06295">
    <property type="entry name" value="ZapG-like"/>
    <property type="match status" value="1"/>
</dbReference>
<feature type="region of interest" description="Disordered" evidence="13">
    <location>
        <begin position="82"/>
        <end position="135"/>
    </location>
</feature>
<evidence type="ECO:0000256" key="9">
    <source>
        <dbReference type="ARBA" id="ARBA00023306"/>
    </source>
</evidence>
<dbReference type="RefSeq" id="WP_069588100.1">
    <property type="nucleotide sequence ID" value="NZ_CP050266.1"/>
</dbReference>
<keyword evidence="2" id="KW-1003">Cell membrane</keyword>
<evidence type="ECO:0000256" key="10">
    <source>
        <dbReference type="ARBA" id="ARBA00035657"/>
    </source>
</evidence>
<feature type="transmembrane region" description="Helical" evidence="14">
    <location>
        <begin position="6"/>
        <end position="25"/>
    </location>
</feature>
<protein>
    <recommendedName>
        <fullName evidence="11">Z-ring associated protein G</fullName>
    </recommendedName>
    <alternativeName>
        <fullName evidence="12">Cell division protein ZapG</fullName>
    </alternativeName>
</protein>
<evidence type="ECO:0000256" key="1">
    <source>
        <dbReference type="ARBA" id="ARBA00004377"/>
    </source>
</evidence>
<evidence type="ECO:0000313" key="16">
    <source>
        <dbReference type="Proteomes" id="UP000501408"/>
    </source>
</evidence>
<dbReference type="InterPro" id="IPR009386">
    <property type="entry name" value="ZapG-like"/>
</dbReference>